<dbReference type="SMART" id="SM00507">
    <property type="entry name" value="HNHc"/>
    <property type="match status" value="1"/>
</dbReference>
<organism evidence="3 4">
    <name type="scientific">Brucella rhizosphaerae</name>
    <dbReference type="NCBI Taxonomy" id="571254"/>
    <lineage>
        <taxon>Bacteria</taxon>
        <taxon>Pseudomonadati</taxon>
        <taxon>Pseudomonadota</taxon>
        <taxon>Alphaproteobacteria</taxon>
        <taxon>Hyphomicrobiales</taxon>
        <taxon>Brucellaceae</taxon>
        <taxon>Brucella/Ochrobactrum group</taxon>
        <taxon>Brucella</taxon>
    </lineage>
</organism>
<dbReference type="EMBL" id="NNRK01000026">
    <property type="protein sequence ID" value="OYR14493.1"/>
    <property type="molecule type" value="Genomic_DNA"/>
</dbReference>
<dbReference type="eggNOG" id="COG1403">
    <property type="taxonomic scope" value="Bacteria"/>
</dbReference>
<keyword evidence="3" id="KW-0255">Endonuclease</keyword>
<dbReference type="GO" id="GO:0005829">
    <property type="term" value="C:cytosol"/>
    <property type="evidence" value="ECO:0007669"/>
    <property type="project" value="TreeGrafter"/>
</dbReference>
<sequence length="115" mass="13509">MALFPYVYEADVSQRIERERDAAAPWRKWYKTTGWQKLREDVLKRDLFTCQQTGILLIGKYPAPNSAVVDHIKEHRGNAELFWDPSNLQALSKAYHDSEKQKQEQASLHHRGVWD</sequence>
<reference evidence="3 4" key="1">
    <citation type="submission" date="2017-07" db="EMBL/GenBank/DDBJ databases">
        <title>Phylogenetic study on the rhizospheric bacterium Ochrobactrum sp. A44.</title>
        <authorList>
            <person name="Krzyzanowska D.M."/>
            <person name="Ossowicki A."/>
            <person name="Rajewska M."/>
            <person name="Maciag T."/>
            <person name="Kaczynski Z."/>
            <person name="Czerwicka M."/>
            <person name="Jafra S."/>
        </authorList>
    </citation>
    <scope>NUCLEOTIDE SEQUENCE [LARGE SCALE GENOMIC DNA]</scope>
    <source>
        <strain evidence="3 4">PR17</strain>
    </source>
</reference>
<protein>
    <submittedName>
        <fullName evidence="3">Putative hNH endonuclease</fullName>
    </submittedName>
</protein>
<feature type="region of interest" description="Disordered" evidence="1">
    <location>
        <begin position="95"/>
        <end position="115"/>
    </location>
</feature>
<gene>
    <name evidence="3" type="ORF">CEV32_0498</name>
</gene>
<evidence type="ECO:0000259" key="2">
    <source>
        <dbReference type="SMART" id="SM00507"/>
    </source>
</evidence>
<keyword evidence="3" id="KW-0378">Hydrolase</keyword>
<accession>A0A256FI30</accession>
<keyword evidence="3" id="KW-0540">Nuclease</keyword>
<comment type="caution">
    <text evidence="3">The sequence shown here is derived from an EMBL/GenBank/DDBJ whole genome shotgun (WGS) entry which is preliminary data.</text>
</comment>
<dbReference type="PANTHER" id="PTHR41286:SF1">
    <property type="entry name" value="HNH NUCLEASE YAJD-RELATED"/>
    <property type="match status" value="1"/>
</dbReference>
<dbReference type="InterPro" id="IPR003615">
    <property type="entry name" value="HNH_nuc"/>
</dbReference>
<dbReference type="AlphaFoldDB" id="A0A256FI30"/>
<evidence type="ECO:0000313" key="4">
    <source>
        <dbReference type="Proteomes" id="UP000216345"/>
    </source>
</evidence>
<evidence type="ECO:0000313" key="3">
    <source>
        <dbReference type="EMBL" id="OYR14493.1"/>
    </source>
</evidence>
<proteinExistence type="predicted"/>
<dbReference type="PANTHER" id="PTHR41286">
    <property type="entry name" value="HNH NUCLEASE YAJD-RELATED"/>
    <property type="match status" value="1"/>
</dbReference>
<evidence type="ECO:0000256" key="1">
    <source>
        <dbReference type="SAM" id="MobiDB-lite"/>
    </source>
</evidence>
<dbReference type="GO" id="GO:0004519">
    <property type="term" value="F:endonuclease activity"/>
    <property type="evidence" value="ECO:0007669"/>
    <property type="project" value="UniProtKB-KW"/>
</dbReference>
<name>A0A256FI30_9HYPH</name>
<keyword evidence="4" id="KW-1185">Reference proteome</keyword>
<feature type="domain" description="HNH nuclease" evidence="2">
    <location>
        <begin position="37"/>
        <end position="97"/>
    </location>
</feature>
<dbReference type="Proteomes" id="UP000216345">
    <property type="component" value="Unassembled WGS sequence"/>
</dbReference>